<keyword evidence="1" id="KW-0472">Membrane</keyword>
<dbReference type="EMBL" id="JAASQL010000001">
    <property type="protein sequence ID" value="NIJ43642.1"/>
    <property type="molecule type" value="Genomic_DNA"/>
</dbReference>
<name>A0ABX0U447_9FLAO</name>
<feature type="transmembrane region" description="Helical" evidence="1">
    <location>
        <begin position="143"/>
        <end position="162"/>
    </location>
</feature>
<dbReference type="RefSeq" id="WP_167182234.1">
    <property type="nucleotide sequence ID" value="NZ_JAASQL010000001.1"/>
</dbReference>
<feature type="transmembrane region" description="Helical" evidence="1">
    <location>
        <begin position="214"/>
        <end position="234"/>
    </location>
</feature>
<keyword evidence="3" id="KW-1185">Reference proteome</keyword>
<dbReference type="Proteomes" id="UP000745859">
    <property type="component" value="Unassembled WGS sequence"/>
</dbReference>
<organism evidence="2 3">
    <name type="scientific">Wenyingzhuangia heitensis</name>
    <dbReference type="NCBI Taxonomy" id="1487859"/>
    <lineage>
        <taxon>Bacteria</taxon>
        <taxon>Pseudomonadati</taxon>
        <taxon>Bacteroidota</taxon>
        <taxon>Flavobacteriia</taxon>
        <taxon>Flavobacteriales</taxon>
        <taxon>Flavobacteriaceae</taxon>
        <taxon>Wenyingzhuangia</taxon>
    </lineage>
</organism>
<keyword evidence="1" id="KW-1133">Transmembrane helix</keyword>
<feature type="transmembrane region" description="Helical" evidence="1">
    <location>
        <begin position="90"/>
        <end position="107"/>
    </location>
</feature>
<gene>
    <name evidence="2" type="ORF">FHR24_000081</name>
</gene>
<feature type="transmembrane region" description="Helical" evidence="1">
    <location>
        <begin position="21"/>
        <end position="41"/>
    </location>
</feature>
<evidence type="ECO:0000256" key="1">
    <source>
        <dbReference type="SAM" id="Phobius"/>
    </source>
</evidence>
<keyword evidence="2" id="KW-0418">Kinase</keyword>
<feature type="transmembrane region" description="Helical" evidence="1">
    <location>
        <begin position="113"/>
        <end position="131"/>
    </location>
</feature>
<feature type="transmembrane region" description="Helical" evidence="1">
    <location>
        <begin position="239"/>
        <end position="254"/>
    </location>
</feature>
<feature type="transmembrane region" description="Helical" evidence="1">
    <location>
        <begin position="61"/>
        <end position="83"/>
    </location>
</feature>
<evidence type="ECO:0000313" key="3">
    <source>
        <dbReference type="Proteomes" id="UP000745859"/>
    </source>
</evidence>
<accession>A0ABX0U447</accession>
<reference evidence="2 3" key="1">
    <citation type="submission" date="2020-03" db="EMBL/GenBank/DDBJ databases">
        <title>Genomic Encyclopedia of Type Strains, Phase IV (KMG-IV): sequencing the most valuable type-strain genomes for metagenomic binning, comparative biology and taxonomic classification.</title>
        <authorList>
            <person name="Goeker M."/>
        </authorList>
    </citation>
    <scope>NUCLEOTIDE SEQUENCE [LARGE SCALE GENOMIC DNA]</scope>
    <source>
        <strain evidence="2 3">DSM 101599</strain>
    </source>
</reference>
<evidence type="ECO:0000313" key="2">
    <source>
        <dbReference type="EMBL" id="NIJ43642.1"/>
    </source>
</evidence>
<comment type="caution">
    <text evidence="2">The sequence shown here is derived from an EMBL/GenBank/DDBJ whole genome shotgun (WGS) entry which is preliminary data.</text>
</comment>
<dbReference type="GO" id="GO:0016301">
    <property type="term" value="F:kinase activity"/>
    <property type="evidence" value="ECO:0007669"/>
    <property type="project" value="UniProtKB-KW"/>
</dbReference>
<feature type="transmembrane region" description="Helical" evidence="1">
    <location>
        <begin position="260"/>
        <end position="280"/>
    </location>
</feature>
<protein>
    <submittedName>
        <fullName evidence="2">Signal transduction histidine kinase</fullName>
    </submittedName>
</protein>
<proteinExistence type="predicted"/>
<keyword evidence="1" id="KW-0812">Transmembrane</keyword>
<sequence length="293" mass="34188">MIDKKKDLSWVYNHVMANRALMLFTIIWTIYIVFDYNILIQRPVLLYEPIWGFQKLFLPSLIPPFLFVIIVLLSIGLSVFNFLSKSFFKCFLLAFLVMLLNAIRWNYGSTSHVGHLFILTHLFFAFTPNYNKRNIKAIRIDLKIVKLSLFGILITYSMAGFWKFLSLAKTVYIGDFKSVSWLHKDAVELNAITNRRMLDNEVSSFMFSLYQIPYIWEIATLLVFGIQLTAVLAVCSRKYANLVLVVLVSFHLFNTFFNDIIFNVAPIVLLILLFPYHLVFKNKFIDFKQRVGG</sequence>
<keyword evidence="2" id="KW-0808">Transferase</keyword>